<dbReference type="FunFam" id="1.10.287.110:FF:000006">
    <property type="entry name" value="Import inner membrane translocase subunit TIM16"/>
    <property type="match status" value="1"/>
</dbReference>
<dbReference type="GeneID" id="7049519"/>
<evidence type="ECO:0000256" key="3">
    <source>
        <dbReference type="ARBA" id="ARBA00013571"/>
    </source>
</evidence>
<name>B6JVG2_SCHJY</name>
<dbReference type="Proteomes" id="UP000001744">
    <property type="component" value="Unassembled WGS sequence"/>
</dbReference>
<organism evidence="14 16">
    <name type="scientific">Schizosaccharomyces japonicus (strain yFS275 / FY16936)</name>
    <name type="common">Fission yeast</name>
    <dbReference type="NCBI Taxonomy" id="402676"/>
    <lineage>
        <taxon>Eukaryota</taxon>
        <taxon>Fungi</taxon>
        <taxon>Dikarya</taxon>
        <taxon>Ascomycota</taxon>
        <taxon>Taphrinomycotina</taxon>
        <taxon>Schizosaccharomycetes</taxon>
        <taxon>Schizosaccharomycetales</taxon>
        <taxon>Schizosaccharomycetaceae</taxon>
        <taxon>Schizosaccharomyces</taxon>
    </lineage>
</organism>
<evidence type="ECO:0000256" key="10">
    <source>
        <dbReference type="ARBA" id="ARBA00023136"/>
    </source>
</evidence>
<reference evidence="14 16" key="1">
    <citation type="journal article" date="2011" name="Science">
        <title>Comparative functional genomics of the fission yeasts.</title>
        <authorList>
            <person name="Rhind N."/>
            <person name="Chen Z."/>
            <person name="Yassour M."/>
            <person name="Thompson D.A."/>
            <person name="Haas B.J."/>
            <person name="Habib N."/>
            <person name="Wapinski I."/>
            <person name="Roy S."/>
            <person name="Lin M.F."/>
            <person name="Heiman D.I."/>
            <person name="Young S.K."/>
            <person name="Furuya K."/>
            <person name="Guo Y."/>
            <person name="Pidoux A."/>
            <person name="Chen H.M."/>
            <person name="Robbertse B."/>
            <person name="Goldberg J.M."/>
            <person name="Aoki K."/>
            <person name="Bayne E.H."/>
            <person name="Berlin A.M."/>
            <person name="Desjardins C.A."/>
            <person name="Dobbs E."/>
            <person name="Dukaj L."/>
            <person name="Fan L."/>
            <person name="FitzGerald M.G."/>
            <person name="French C."/>
            <person name="Gujja S."/>
            <person name="Hansen K."/>
            <person name="Keifenheim D."/>
            <person name="Levin J.Z."/>
            <person name="Mosher R.A."/>
            <person name="Mueller C.A."/>
            <person name="Pfiffner J."/>
            <person name="Priest M."/>
            <person name="Russ C."/>
            <person name="Smialowska A."/>
            <person name="Swoboda P."/>
            <person name="Sykes S.M."/>
            <person name="Vaughn M."/>
            <person name="Vengrova S."/>
            <person name="Yoder R."/>
            <person name="Zeng Q."/>
            <person name="Allshire R."/>
            <person name="Baulcombe D."/>
            <person name="Birren B.W."/>
            <person name="Brown W."/>
            <person name="Ekwall K."/>
            <person name="Kellis M."/>
            <person name="Leatherwood J."/>
            <person name="Levin H."/>
            <person name="Margalit H."/>
            <person name="Martienssen R."/>
            <person name="Nieduszynski C.A."/>
            <person name="Spatafora J.W."/>
            <person name="Friedman N."/>
            <person name="Dalgaard J.Z."/>
            <person name="Baumann P."/>
            <person name="Niki H."/>
            <person name="Regev A."/>
            <person name="Nusbaum C."/>
        </authorList>
    </citation>
    <scope>NUCLEOTIDE SEQUENCE [LARGE SCALE GENOMIC DNA]</scope>
    <source>
        <strain evidence="16">yFS275 / FY16936</strain>
    </source>
</reference>
<dbReference type="Gene3D" id="1.10.287.110">
    <property type="entry name" value="DnaJ domain"/>
    <property type="match status" value="1"/>
</dbReference>
<keyword evidence="5" id="KW-0813">Transport</keyword>
<keyword evidence="16" id="KW-1185">Reference proteome</keyword>
<dbReference type="VEuPathDB" id="FungiDB:SJAG_00373"/>
<dbReference type="GO" id="GO:0005744">
    <property type="term" value="C:TIM23 mitochondrial import inner membrane translocase complex"/>
    <property type="evidence" value="ECO:0007669"/>
    <property type="project" value="InterPro"/>
</dbReference>
<accession>B6JVG2</accession>
<dbReference type="InterPro" id="IPR005341">
    <property type="entry name" value="Tim16"/>
</dbReference>
<evidence type="ECO:0000313" key="15">
    <source>
        <dbReference type="JaponicusDB" id="SJAG_00373"/>
    </source>
</evidence>
<dbReference type="GO" id="GO:0030150">
    <property type="term" value="P:protein import into mitochondrial matrix"/>
    <property type="evidence" value="ECO:0007669"/>
    <property type="project" value="InterPro"/>
</dbReference>
<evidence type="ECO:0000256" key="7">
    <source>
        <dbReference type="ARBA" id="ARBA00022927"/>
    </source>
</evidence>
<dbReference type="PANTHER" id="PTHR12388:SF0">
    <property type="entry name" value="MITOCHONDRIAL IMPORT INNER MEMBRANE TRANSLOCASE SUBUNIT TIM16"/>
    <property type="match status" value="1"/>
</dbReference>
<evidence type="ECO:0000256" key="12">
    <source>
        <dbReference type="ARBA" id="ARBA00031407"/>
    </source>
</evidence>
<evidence type="ECO:0000313" key="16">
    <source>
        <dbReference type="Proteomes" id="UP000001744"/>
    </source>
</evidence>
<dbReference type="OMA" id="RMFKIND"/>
<evidence type="ECO:0000256" key="8">
    <source>
        <dbReference type="ARBA" id="ARBA00023010"/>
    </source>
</evidence>
<evidence type="ECO:0000256" key="6">
    <source>
        <dbReference type="ARBA" id="ARBA00022792"/>
    </source>
</evidence>
<dbReference type="EMBL" id="KE651166">
    <property type="protein sequence ID" value="EEB05363.1"/>
    <property type="molecule type" value="Genomic_DNA"/>
</dbReference>
<dbReference type="OrthoDB" id="10262892at2759"/>
<dbReference type="JaponicusDB" id="SJAG_00373">
    <property type="gene designation" value="tim16"/>
</dbReference>
<evidence type="ECO:0000313" key="14">
    <source>
        <dbReference type="EMBL" id="EEB05363.1"/>
    </source>
</evidence>
<keyword evidence="9" id="KW-0496">Mitochondrion</keyword>
<proteinExistence type="inferred from homology"/>
<dbReference type="eggNOG" id="KOG3442">
    <property type="taxonomic scope" value="Eukaryota"/>
</dbReference>
<dbReference type="RefSeq" id="XP_002171656.1">
    <property type="nucleotide sequence ID" value="XM_002171620.1"/>
</dbReference>
<keyword evidence="6" id="KW-0999">Mitochondrion inner membrane</keyword>
<evidence type="ECO:0000256" key="4">
    <source>
        <dbReference type="ARBA" id="ARBA00020721"/>
    </source>
</evidence>
<evidence type="ECO:0000256" key="2">
    <source>
        <dbReference type="ARBA" id="ARBA00008817"/>
    </source>
</evidence>
<dbReference type="HOGENOM" id="CLU_101461_2_1_1"/>
<keyword evidence="10" id="KW-0472">Membrane</keyword>
<evidence type="ECO:0000256" key="1">
    <source>
        <dbReference type="ARBA" id="ARBA00004637"/>
    </source>
</evidence>
<dbReference type="InterPro" id="IPR036869">
    <property type="entry name" value="J_dom_sf"/>
</dbReference>
<feature type="region of interest" description="Disordered" evidence="13">
    <location>
        <begin position="30"/>
        <end position="73"/>
    </location>
</feature>
<comment type="subcellular location">
    <subcellularLocation>
        <location evidence="1">Mitochondrion inner membrane</location>
        <topology evidence="1">Peripheral membrane protein</topology>
    </subcellularLocation>
</comment>
<evidence type="ECO:0000256" key="13">
    <source>
        <dbReference type="SAM" id="MobiDB-lite"/>
    </source>
</evidence>
<dbReference type="STRING" id="402676.B6JVG2"/>
<keyword evidence="7" id="KW-0653">Protein transport</keyword>
<dbReference type="PANTHER" id="PTHR12388">
    <property type="entry name" value="MITOCHONDRIA ASSOCIATED GRANULOCYTE MACROPHAGE CSF SIGNALING MOLECULE"/>
    <property type="match status" value="1"/>
</dbReference>
<evidence type="ECO:0000256" key="9">
    <source>
        <dbReference type="ARBA" id="ARBA00023128"/>
    </source>
</evidence>
<evidence type="ECO:0000256" key="11">
    <source>
        <dbReference type="ARBA" id="ARBA00030422"/>
    </source>
</evidence>
<protein>
    <recommendedName>
        <fullName evidence="4">Mitochondrial import inner membrane translocase subunit TIM16</fullName>
    </recommendedName>
    <alternativeName>
        <fullName evidence="3">Mitochondrial import inner membrane translocase subunit tim16</fullName>
    </alternativeName>
    <alternativeName>
        <fullName evidence="11 12">Presequence translocated-associated motor subunit PAM16</fullName>
    </alternativeName>
</protein>
<keyword evidence="8" id="KW-0811">Translocation</keyword>
<evidence type="ECO:0000256" key="5">
    <source>
        <dbReference type="ARBA" id="ARBA00022448"/>
    </source>
</evidence>
<comment type="similarity">
    <text evidence="2">Belongs to the TIM16/PAM16 family.</text>
</comment>
<sequence>MSHVLAESKKKSSLLSKAFVQAYKQMVANASRQASGNESGSGGGSKKSKSAARRGEISTEEAADIMNVRPDSTTLEELERRFKVMFDNNDPKKGGSFYLQSKIFNAHERLKAEVAKSQATEATEEKQ</sequence>
<gene>
    <name evidence="15" type="primary">tim16</name>
    <name evidence="14" type="ORF">SJAG_00373</name>
</gene>
<dbReference type="AlphaFoldDB" id="B6JVG2"/>
<dbReference type="Pfam" id="PF03656">
    <property type="entry name" value="Pam16"/>
    <property type="match status" value="1"/>
</dbReference>